<dbReference type="CDD" id="cd22268">
    <property type="entry name" value="DPBB_RlpA-like"/>
    <property type="match status" value="1"/>
</dbReference>
<keyword evidence="1" id="KW-1133">Transmembrane helix</keyword>
<name>A0A645HRI9_9ZZZZ</name>
<evidence type="ECO:0000259" key="2">
    <source>
        <dbReference type="Pfam" id="PF03330"/>
    </source>
</evidence>
<keyword evidence="1" id="KW-0812">Transmembrane</keyword>
<gene>
    <name evidence="3" type="ORF">SDC9_189219</name>
</gene>
<feature type="domain" description="RlpA-like protein double-psi beta-barrel" evidence="2">
    <location>
        <begin position="56"/>
        <end position="149"/>
    </location>
</feature>
<comment type="caution">
    <text evidence="3">The sequence shown here is derived from an EMBL/GenBank/DDBJ whole genome shotgun (WGS) entry which is preliminary data.</text>
</comment>
<keyword evidence="1" id="KW-0472">Membrane</keyword>
<dbReference type="Gene3D" id="2.40.40.10">
    <property type="entry name" value="RlpA-like domain"/>
    <property type="match status" value="1"/>
</dbReference>
<reference evidence="3" key="1">
    <citation type="submission" date="2019-08" db="EMBL/GenBank/DDBJ databases">
        <authorList>
            <person name="Kucharzyk K."/>
            <person name="Murdoch R.W."/>
            <person name="Higgins S."/>
            <person name="Loffler F."/>
        </authorList>
    </citation>
    <scope>NUCLEOTIDE SEQUENCE</scope>
</reference>
<dbReference type="PANTHER" id="PTHR34183">
    <property type="entry name" value="ENDOLYTIC PEPTIDOGLYCAN TRANSGLYCOSYLASE RLPA"/>
    <property type="match status" value="1"/>
</dbReference>
<dbReference type="InterPro" id="IPR009009">
    <property type="entry name" value="RlpA-like_DPBB"/>
</dbReference>
<protein>
    <recommendedName>
        <fullName evidence="2">RlpA-like protein double-psi beta-barrel domain-containing protein</fullName>
    </recommendedName>
</protein>
<evidence type="ECO:0000256" key="1">
    <source>
        <dbReference type="SAM" id="Phobius"/>
    </source>
</evidence>
<sequence length="158" mass="17138">MKLSVRRQTVLRGKRAQTTIMFRGTAATILPILLLLATGFSTNGQSSAPQPKAPAAKGIASWYGEAHRGKLMANGKKFNPDKFTAASWFYPLGTKVRVTLQGRPQKSVLVTITDRGPARRLVREGRIIDLGHAPFKKLAHPDLGLVSVVVTPVRGGRT</sequence>
<dbReference type="AlphaFoldDB" id="A0A645HRI9"/>
<proteinExistence type="predicted"/>
<feature type="transmembrane region" description="Helical" evidence="1">
    <location>
        <begin position="20"/>
        <end position="40"/>
    </location>
</feature>
<dbReference type="PANTHER" id="PTHR34183:SF8">
    <property type="entry name" value="ENDOLYTIC PEPTIDOGLYCAN TRANSGLYCOSYLASE RLPA-RELATED"/>
    <property type="match status" value="1"/>
</dbReference>
<dbReference type="InterPro" id="IPR036908">
    <property type="entry name" value="RlpA-like_sf"/>
</dbReference>
<dbReference type="SUPFAM" id="SSF50685">
    <property type="entry name" value="Barwin-like endoglucanases"/>
    <property type="match status" value="1"/>
</dbReference>
<evidence type="ECO:0000313" key="3">
    <source>
        <dbReference type="EMBL" id="MPN41665.1"/>
    </source>
</evidence>
<dbReference type="EMBL" id="VSSQ01098862">
    <property type="protein sequence ID" value="MPN41665.1"/>
    <property type="molecule type" value="Genomic_DNA"/>
</dbReference>
<dbReference type="Pfam" id="PF03330">
    <property type="entry name" value="DPBB_1"/>
    <property type="match status" value="1"/>
</dbReference>
<accession>A0A645HRI9</accession>
<organism evidence="3">
    <name type="scientific">bioreactor metagenome</name>
    <dbReference type="NCBI Taxonomy" id="1076179"/>
    <lineage>
        <taxon>unclassified sequences</taxon>
        <taxon>metagenomes</taxon>
        <taxon>ecological metagenomes</taxon>
    </lineage>
</organism>